<sequence>MTFVSDPPQLADVFELPSKNGHANREQQKAALLEVITGAVALDTLKLGLEVLEDIESPTERFIALQNLREQTGLTNGKAFDQAVATLIDEQRNDQDCTLAELMERQHDATWGIDQFGAKGALVCIDGDKGEGKTTLMYQAAIAVASGAPLFNELTVQRGPAIIVQCDESDLNAKKKFLAMGADADLPIHWMWGFNPAMVPELKRKIQKTGAKLIGIDSITTVAGGRGIKSTDPEYALFLYQLNHLAAELGVVIFLLIHLRKADTAKGRTAVGLDDFLGTGMLTAACSDVFGYWANKAEDAFPYQFMLRCLGKRNCEAGTTWDLQGSTDDFSLTFVGVQGGGETPSERCSVIAKTLEYLRQRKGQPQAVETIAAGIGAHEKTVAKELRDYYSSGNALQIQRVKGQSTAGGGRPPWLWMF</sequence>
<organism evidence="1 2">
    <name type="scientific">Parasynechococcus marenigrum (strain WH8102)</name>
    <dbReference type="NCBI Taxonomy" id="84588"/>
    <lineage>
        <taxon>Bacteria</taxon>
        <taxon>Bacillati</taxon>
        <taxon>Cyanobacteriota</taxon>
        <taxon>Cyanophyceae</taxon>
        <taxon>Synechococcales</taxon>
        <taxon>Prochlorococcaceae</taxon>
        <taxon>Parasynechococcus</taxon>
        <taxon>Parasynechococcus marenigrum</taxon>
    </lineage>
</organism>
<reference evidence="1 2" key="1">
    <citation type="journal article" date="2003" name="Nature">
        <title>The genome of a motile marine Synechococcus.</title>
        <authorList>
            <person name="Palenik B."/>
            <person name="Brahamsha B."/>
            <person name="Larimer F."/>
            <person name="Land M."/>
            <person name="Hauser L."/>
            <person name="Chain P."/>
            <person name="Lamerdin J."/>
            <person name="Regala W."/>
            <person name="Allen E.A."/>
            <person name="McCarren J."/>
            <person name="Paulsen I."/>
            <person name="Dufresne A."/>
            <person name="Partensky F."/>
            <person name="Webb E."/>
            <person name="Waterbury J."/>
        </authorList>
    </citation>
    <scope>NUCLEOTIDE SEQUENCE [LARGE SCALE GENOMIC DNA]</scope>
    <source>
        <strain evidence="1 2">WH8102</strain>
    </source>
</reference>
<dbReference type="Pfam" id="PF13481">
    <property type="entry name" value="AAA_25"/>
    <property type="match status" value="1"/>
</dbReference>
<evidence type="ECO:0000313" key="1">
    <source>
        <dbReference type="EMBL" id="CAE07406.1"/>
    </source>
</evidence>
<name>Q7U7T9_PARMW</name>
<dbReference type="Proteomes" id="UP000001422">
    <property type="component" value="Chromosome"/>
</dbReference>
<dbReference type="KEGG" id="syw:SYNW0891"/>
<dbReference type="STRING" id="84588.SYNW0891"/>
<dbReference type="AlphaFoldDB" id="Q7U7T9"/>
<gene>
    <name evidence="1" type="ordered locus">SYNW0891</name>
</gene>
<dbReference type="eggNOG" id="COG0467">
    <property type="taxonomic scope" value="Bacteria"/>
</dbReference>
<dbReference type="RefSeq" id="WP_011127756.1">
    <property type="nucleotide sequence ID" value="NC_005070.1"/>
</dbReference>
<evidence type="ECO:0000313" key="2">
    <source>
        <dbReference type="Proteomes" id="UP000001422"/>
    </source>
</evidence>
<proteinExistence type="predicted"/>
<dbReference type="Gene3D" id="3.40.50.300">
    <property type="entry name" value="P-loop containing nucleotide triphosphate hydrolases"/>
    <property type="match status" value="1"/>
</dbReference>
<evidence type="ECO:0008006" key="3">
    <source>
        <dbReference type="Google" id="ProtNLM"/>
    </source>
</evidence>
<protein>
    <recommendedName>
        <fullName evidence="3">AAA family ATPase</fullName>
    </recommendedName>
</protein>
<accession>Q7U7T9</accession>
<dbReference type="HOGENOM" id="CLU_657088_0_0_3"/>
<dbReference type="EMBL" id="BX569691">
    <property type="protein sequence ID" value="CAE07406.1"/>
    <property type="molecule type" value="Genomic_DNA"/>
</dbReference>
<dbReference type="eggNOG" id="COG2345">
    <property type="taxonomic scope" value="Bacteria"/>
</dbReference>
<keyword evidence="2" id="KW-1185">Reference proteome</keyword>
<dbReference type="InterPro" id="IPR027417">
    <property type="entry name" value="P-loop_NTPase"/>
</dbReference>
<dbReference type="SUPFAM" id="SSF52540">
    <property type="entry name" value="P-loop containing nucleoside triphosphate hydrolases"/>
    <property type="match status" value="1"/>
</dbReference>